<keyword evidence="2" id="KW-1185">Reference proteome</keyword>
<gene>
    <name evidence="1" type="ORF">NYF23_09420</name>
</gene>
<sequence>MSNYNILNNDVHKDLRVNTGRSAQLGDNIMYSMTFPMEFRDIQSCYPIFFCKDPESGQLYPAALFGFEQDQNLFLSDSGWDASYIPMMIRRHPFLIGFQADPDGPEGATKPVVSIDSDSPRLIAANGEDSQEGEALFKQDGTPSDFLQTSIGTLESIHRGLEHNKGFIAALLEHELLESFSLEITLNDGSNNQLMGFYTIAEEKLQSLDGETLAKFNAQGYLQSIYMAIASFARLRPMIDKKNAQLG</sequence>
<dbReference type="EMBL" id="CP103416">
    <property type="protein sequence ID" value="UVW34241.1"/>
    <property type="molecule type" value="Genomic_DNA"/>
</dbReference>
<evidence type="ECO:0000313" key="2">
    <source>
        <dbReference type="Proteomes" id="UP001059934"/>
    </source>
</evidence>
<name>A0ABY5TP27_9GAMM</name>
<dbReference type="InterPro" id="IPR010836">
    <property type="entry name" value="SapC"/>
</dbReference>
<organism evidence="1 2">
    <name type="scientific">SAR92 clade bacterium H455</name>
    <dbReference type="NCBI Taxonomy" id="2974818"/>
    <lineage>
        <taxon>Bacteria</taxon>
        <taxon>Pseudomonadati</taxon>
        <taxon>Pseudomonadota</taxon>
        <taxon>Gammaproteobacteria</taxon>
        <taxon>Cellvibrionales</taxon>
        <taxon>Porticoccaceae</taxon>
        <taxon>SAR92 clade</taxon>
    </lineage>
</organism>
<evidence type="ECO:0000313" key="1">
    <source>
        <dbReference type="EMBL" id="UVW34241.1"/>
    </source>
</evidence>
<reference evidence="1" key="1">
    <citation type="submission" date="2022-08" db="EMBL/GenBank/DDBJ databases">
        <title>Catabolic pathway analysis in culturable SAR92 clade bacteria reveals their overlooked roles in DMSP degradation in coastal seas.</title>
        <authorList>
            <person name="He X."/>
            <person name="Zhang X."/>
            <person name="Zhang Y."/>
        </authorList>
    </citation>
    <scope>NUCLEOTIDE SEQUENCE</scope>
    <source>
        <strain evidence="1">H455</strain>
    </source>
</reference>
<accession>A0ABY5TP27</accession>
<protein>
    <submittedName>
        <fullName evidence="1">SapC family protein</fullName>
    </submittedName>
</protein>
<proteinExistence type="predicted"/>
<dbReference type="Pfam" id="PF07277">
    <property type="entry name" value="SapC"/>
    <property type="match status" value="1"/>
</dbReference>
<dbReference type="Proteomes" id="UP001059934">
    <property type="component" value="Chromosome"/>
</dbReference>